<evidence type="ECO:0000256" key="4">
    <source>
        <dbReference type="ARBA" id="ARBA00022801"/>
    </source>
</evidence>
<dbReference type="EMBL" id="CAEZUE010000121">
    <property type="protein sequence ID" value="CAB4597616.1"/>
    <property type="molecule type" value="Genomic_DNA"/>
</dbReference>
<accession>A0A6J6G8M0</accession>
<keyword evidence="4" id="KW-0378">Hydrolase</keyword>
<comment type="similarity">
    <text evidence="2">Belongs to the DNA repair enzymes AP/ExoA family.</text>
</comment>
<dbReference type="InterPro" id="IPR005135">
    <property type="entry name" value="Endo/exonuclease/phosphatase"/>
</dbReference>
<dbReference type="InterPro" id="IPR004808">
    <property type="entry name" value="AP_endonuc_1"/>
</dbReference>
<dbReference type="PANTHER" id="PTHR43250">
    <property type="entry name" value="EXODEOXYRIBONUCLEASE III"/>
    <property type="match status" value="1"/>
</dbReference>
<protein>
    <submittedName>
        <fullName evidence="7">Unannotated protein</fullName>
    </submittedName>
</protein>
<reference evidence="7" key="1">
    <citation type="submission" date="2020-05" db="EMBL/GenBank/DDBJ databases">
        <authorList>
            <person name="Chiriac C."/>
            <person name="Salcher M."/>
            <person name="Ghai R."/>
            <person name="Kavagutti S V."/>
        </authorList>
    </citation>
    <scope>NUCLEOTIDE SEQUENCE</scope>
</reference>
<name>A0A6J6G8M0_9ZZZZ</name>
<dbReference type="Gene3D" id="3.60.10.10">
    <property type="entry name" value="Endonuclease/exonuclease/phosphatase"/>
    <property type="match status" value="1"/>
</dbReference>
<evidence type="ECO:0000259" key="6">
    <source>
        <dbReference type="Pfam" id="PF03372"/>
    </source>
</evidence>
<dbReference type="InterPro" id="IPR036691">
    <property type="entry name" value="Endo/exonu/phosph_ase_sf"/>
</dbReference>
<keyword evidence="3" id="KW-0479">Metal-binding</keyword>
<dbReference type="Pfam" id="PF03372">
    <property type="entry name" value="Exo_endo_phos"/>
    <property type="match status" value="1"/>
</dbReference>
<keyword evidence="5" id="KW-0460">Magnesium</keyword>
<proteinExistence type="inferred from homology"/>
<feature type="domain" description="Endonuclease/exonuclease/phosphatase" evidence="6">
    <location>
        <begin position="4"/>
        <end position="257"/>
    </location>
</feature>
<dbReference type="PANTHER" id="PTHR43250:SF2">
    <property type="entry name" value="EXODEOXYRIBONUCLEASE III"/>
    <property type="match status" value="1"/>
</dbReference>
<sequence length="278" mass="31246">MRIATWNINSIRTRIDRVAEWLTASDVDVLALQETKCRDDQFPESALTELGYEVAHHGLNQWNGVALVSRLGFSDISVGFEGMPGFQKDHDGVGEPPLEARAIGATVAGVRLWSLYVPNGRSLDDPHLDYKLRWLKALRTATATEMATHRKLALMGDFNIAPFDQDCGDPRMIPGQSTHISPIERESFAEFESMGLFDCVRPTVPNGFTYWDYKNLAFPRDEGLRIDFILGSAEFRDGIEDAFIDRDQRKGEQPSDHVPVVVELADSGADDDDRPMFW</sequence>
<evidence type="ECO:0000313" key="7">
    <source>
        <dbReference type="EMBL" id="CAB4597616.1"/>
    </source>
</evidence>
<dbReference type="AlphaFoldDB" id="A0A6J6G8M0"/>
<dbReference type="CDD" id="cd09086">
    <property type="entry name" value="ExoIII-like_AP-endo"/>
    <property type="match status" value="1"/>
</dbReference>
<comment type="cofactor">
    <cofactor evidence="1">
        <name>Mg(2+)</name>
        <dbReference type="ChEBI" id="CHEBI:18420"/>
    </cofactor>
</comment>
<dbReference type="InterPro" id="IPR037493">
    <property type="entry name" value="ExoIII-like"/>
</dbReference>
<dbReference type="GO" id="GO:0006281">
    <property type="term" value="P:DNA repair"/>
    <property type="evidence" value="ECO:0007669"/>
    <property type="project" value="InterPro"/>
</dbReference>
<organism evidence="7">
    <name type="scientific">freshwater metagenome</name>
    <dbReference type="NCBI Taxonomy" id="449393"/>
    <lineage>
        <taxon>unclassified sequences</taxon>
        <taxon>metagenomes</taxon>
        <taxon>ecological metagenomes</taxon>
    </lineage>
</organism>
<dbReference type="GO" id="GO:0008311">
    <property type="term" value="F:double-stranded DNA 3'-5' DNA exonuclease activity"/>
    <property type="evidence" value="ECO:0007669"/>
    <property type="project" value="InterPro"/>
</dbReference>
<evidence type="ECO:0000256" key="2">
    <source>
        <dbReference type="ARBA" id="ARBA00007092"/>
    </source>
</evidence>
<evidence type="ECO:0000256" key="1">
    <source>
        <dbReference type="ARBA" id="ARBA00001946"/>
    </source>
</evidence>
<dbReference type="PROSITE" id="PS51435">
    <property type="entry name" value="AP_NUCLEASE_F1_4"/>
    <property type="match status" value="1"/>
</dbReference>
<dbReference type="NCBIfam" id="TIGR00633">
    <property type="entry name" value="xth"/>
    <property type="match status" value="1"/>
</dbReference>
<gene>
    <name evidence="7" type="ORF">UFOPK1788_00885</name>
</gene>
<dbReference type="NCBIfam" id="TIGR00195">
    <property type="entry name" value="exoDNase_III"/>
    <property type="match status" value="1"/>
</dbReference>
<evidence type="ECO:0000256" key="5">
    <source>
        <dbReference type="ARBA" id="ARBA00022842"/>
    </source>
</evidence>
<evidence type="ECO:0000256" key="3">
    <source>
        <dbReference type="ARBA" id="ARBA00022723"/>
    </source>
</evidence>
<dbReference type="SUPFAM" id="SSF56219">
    <property type="entry name" value="DNase I-like"/>
    <property type="match status" value="1"/>
</dbReference>
<dbReference type="GO" id="GO:0046872">
    <property type="term" value="F:metal ion binding"/>
    <property type="evidence" value="ECO:0007669"/>
    <property type="project" value="UniProtKB-KW"/>
</dbReference>